<feature type="compositionally biased region" description="Basic and acidic residues" evidence="1">
    <location>
        <begin position="16"/>
        <end position="30"/>
    </location>
</feature>
<evidence type="ECO:0000256" key="1">
    <source>
        <dbReference type="SAM" id="MobiDB-lite"/>
    </source>
</evidence>
<reference evidence="2 3" key="1">
    <citation type="submission" date="2019-12" db="EMBL/GenBank/DDBJ databases">
        <authorList>
            <person name="Alioto T."/>
            <person name="Alioto T."/>
            <person name="Gomez Garrido J."/>
        </authorList>
    </citation>
    <scope>NUCLEOTIDE SEQUENCE [LARGE SCALE GENOMIC DNA]</scope>
</reference>
<comment type="caution">
    <text evidence="2">The sequence shown here is derived from an EMBL/GenBank/DDBJ whole genome shotgun (WGS) entry which is preliminary data.</text>
</comment>
<evidence type="ECO:0000313" key="2">
    <source>
        <dbReference type="EMBL" id="CAA3031881.1"/>
    </source>
</evidence>
<proteinExistence type="predicted"/>
<sequence>MKSIQSQKPEAWTPEESEKLAAEVDSKEEQVDALENPQTEYEEEIGRKYQEPVDLLGLNEVKQCIGSCHCSTW</sequence>
<keyword evidence="3" id="KW-1185">Reference proteome</keyword>
<name>A0A8S0VDC4_OLEEU</name>
<dbReference type="Proteomes" id="UP000594638">
    <property type="component" value="Unassembled WGS sequence"/>
</dbReference>
<dbReference type="AlphaFoldDB" id="A0A8S0VDC4"/>
<organism evidence="2 3">
    <name type="scientific">Olea europaea subsp. europaea</name>
    <dbReference type="NCBI Taxonomy" id="158383"/>
    <lineage>
        <taxon>Eukaryota</taxon>
        <taxon>Viridiplantae</taxon>
        <taxon>Streptophyta</taxon>
        <taxon>Embryophyta</taxon>
        <taxon>Tracheophyta</taxon>
        <taxon>Spermatophyta</taxon>
        <taxon>Magnoliopsida</taxon>
        <taxon>eudicotyledons</taxon>
        <taxon>Gunneridae</taxon>
        <taxon>Pentapetalae</taxon>
        <taxon>asterids</taxon>
        <taxon>lamiids</taxon>
        <taxon>Lamiales</taxon>
        <taxon>Oleaceae</taxon>
        <taxon>Oleeae</taxon>
        <taxon>Olea</taxon>
    </lineage>
</organism>
<accession>A0A8S0VDC4</accession>
<gene>
    <name evidence="2" type="ORF">OLEA9_A111738</name>
</gene>
<dbReference type="Gramene" id="OE9A111738T1">
    <property type="protein sequence ID" value="OE9A111738C1"/>
    <property type="gene ID" value="OE9A111738"/>
</dbReference>
<dbReference type="EMBL" id="CACTIH010009495">
    <property type="protein sequence ID" value="CAA3031881.1"/>
    <property type="molecule type" value="Genomic_DNA"/>
</dbReference>
<feature type="region of interest" description="Disordered" evidence="1">
    <location>
        <begin position="1"/>
        <end position="43"/>
    </location>
</feature>
<evidence type="ECO:0000313" key="3">
    <source>
        <dbReference type="Proteomes" id="UP000594638"/>
    </source>
</evidence>
<protein>
    <submittedName>
        <fullName evidence="2">Uncharacterized protein</fullName>
    </submittedName>
</protein>